<evidence type="ECO:0000259" key="3">
    <source>
        <dbReference type="SMART" id="SM00822"/>
    </source>
</evidence>
<dbReference type="FunFam" id="3.40.50.720:FF:000084">
    <property type="entry name" value="Short-chain dehydrogenase reductase"/>
    <property type="match status" value="1"/>
</dbReference>
<dbReference type="PROSITE" id="PS00061">
    <property type="entry name" value="ADH_SHORT"/>
    <property type="match status" value="1"/>
</dbReference>
<name>A0A840ICL4_9ACTN</name>
<dbReference type="InterPro" id="IPR020904">
    <property type="entry name" value="Sc_DH/Rdtase_CS"/>
</dbReference>
<keyword evidence="2" id="KW-0560">Oxidoreductase</keyword>
<dbReference type="GO" id="GO:0016491">
    <property type="term" value="F:oxidoreductase activity"/>
    <property type="evidence" value="ECO:0007669"/>
    <property type="project" value="UniProtKB-KW"/>
</dbReference>
<dbReference type="EMBL" id="JACHNU010000001">
    <property type="protein sequence ID" value="MBB4661824.1"/>
    <property type="molecule type" value="Genomic_DNA"/>
</dbReference>
<dbReference type="PANTHER" id="PTHR43477">
    <property type="entry name" value="DIHYDROANTICAPSIN 7-DEHYDROGENASE"/>
    <property type="match status" value="1"/>
</dbReference>
<dbReference type="RefSeq" id="WP_183340307.1">
    <property type="nucleotide sequence ID" value="NZ_JACHNU010000001.1"/>
</dbReference>
<organism evidence="4 5">
    <name type="scientific">Conexibacter arvalis</name>
    <dbReference type="NCBI Taxonomy" id="912552"/>
    <lineage>
        <taxon>Bacteria</taxon>
        <taxon>Bacillati</taxon>
        <taxon>Actinomycetota</taxon>
        <taxon>Thermoleophilia</taxon>
        <taxon>Solirubrobacterales</taxon>
        <taxon>Conexibacteraceae</taxon>
        <taxon>Conexibacter</taxon>
    </lineage>
</organism>
<gene>
    <name evidence="4" type="ORF">BDZ31_001397</name>
</gene>
<keyword evidence="5" id="KW-1185">Reference proteome</keyword>
<dbReference type="Gene3D" id="3.40.50.720">
    <property type="entry name" value="NAD(P)-binding Rossmann-like Domain"/>
    <property type="match status" value="1"/>
</dbReference>
<dbReference type="InterPro" id="IPR057326">
    <property type="entry name" value="KR_dom"/>
</dbReference>
<proteinExistence type="inferred from homology"/>
<evidence type="ECO:0000256" key="1">
    <source>
        <dbReference type="ARBA" id="ARBA00006484"/>
    </source>
</evidence>
<protein>
    <submittedName>
        <fullName evidence="4">NAD(P)-dependent dehydrogenase (Short-subunit alcohol dehydrogenase family)</fullName>
    </submittedName>
</protein>
<comment type="similarity">
    <text evidence="1">Belongs to the short-chain dehydrogenases/reductases (SDR) family.</text>
</comment>
<feature type="domain" description="Ketoreductase" evidence="3">
    <location>
        <begin position="7"/>
        <end position="186"/>
    </location>
</feature>
<dbReference type="Proteomes" id="UP000585272">
    <property type="component" value="Unassembled WGS sequence"/>
</dbReference>
<dbReference type="SUPFAM" id="SSF51735">
    <property type="entry name" value="NAD(P)-binding Rossmann-fold domains"/>
    <property type="match status" value="1"/>
</dbReference>
<sequence length="246" mass="24979">MSDPHGKVLLVVGGASGIGLAAARIAAADGARVVIADVDPAGAEIAAGLDGDVAFAACDSTDLGSLQRAVDLAVDRHGRLDRLFATVGGAVLGEIDALDPETWERELTFNLTSAYLAARAALPAITARRGGAICFTSSGQAVMAATDRAGYAAAKAGLISYTRSLAAAVAASGTRVNCIAPGPTDTPRFRAMNGGDEGVERVRAQMPLGEIPRPEDCAEVALFLLSDAARQVTGQTVHVNGGLLMP</sequence>
<dbReference type="InterPro" id="IPR051122">
    <property type="entry name" value="SDR_DHRS6-like"/>
</dbReference>
<accession>A0A840ICL4</accession>
<dbReference type="AlphaFoldDB" id="A0A840ICL4"/>
<dbReference type="PRINTS" id="PR00081">
    <property type="entry name" value="GDHRDH"/>
</dbReference>
<dbReference type="SMART" id="SM00822">
    <property type="entry name" value="PKS_KR"/>
    <property type="match status" value="1"/>
</dbReference>
<dbReference type="CDD" id="cd05233">
    <property type="entry name" value="SDR_c"/>
    <property type="match status" value="1"/>
</dbReference>
<dbReference type="InterPro" id="IPR036291">
    <property type="entry name" value="NAD(P)-bd_dom_sf"/>
</dbReference>
<reference evidence="4 5" key="1">
    <citation type="submission" date="2020-08" db="EMBL/GenBank/DDBJ databases">
        <title>Genomic Encyclopedia of Archaeal and Bacterial Type Strains, Phase II (KMG-II): from individual species to whole genera.</title>
        <authorList>
            <person name="Goeker M."/>
        </authorList>
    </citation>
    <scope>NUCLEOTIDE SEQUENCE [LARGE SCALE GENOMIC DNA]</scope>
    <source>
        <strain evidence="4 5">DSM 23288</strain>
    </source>
</reference>
<dbReference type="InterPro" id="IPR002347">
    <property type="entry name" value="SDR_fam"/>
</dbReference>
<evidence type="ECO:0000256" key="2">
    <source>
        <dbReference type="ARBA" id="ARBA00023002"/>
    </source>
</evidence>
<evidence type="ECO:0000313" key="5">
    <source>
        <dbReference type="Proteomes" id="UP000585272"/>
    </source>
</evidence>
<dbReference type="PANTHER" id="PTHR43477:SF1">
    <property type="entry name" value="DIHYDROANTICAPSIN 7-DEHYDROGENASE"/>
    <property type="match status" value="1"/>
</dbReference>
<comment type="caution">
    <text evidence="4">The sequence shown here is derived from an EMBL/GenBank/DDBJ whole genome shotgun (WGS) entry which is preliminary data.</text>
</comment>
<dbReference type="Pfam" id="PF13561">
    <property type="entry name" value="adh_short_C2"/>
    <property type="match status" value="1"/>
</dbReference>
<evidence type="ECO:0000313" key="4">
    <source>
        <dbReference type="EMBL" id="MBB4661824.1"/>
    </source>
</evidence>